<dbReference type="GeneID" id="17269150"/>
<dbReference type="PaxDb" id="2903-EOD23605"/>
<dbReference type="Proteomes" id="UP000013827">
    <property type="component" value="Unassembled WGS sequence"/>
</dbReference>
<name>A0A0D3JJC0_EMIH1</name>
<reference evidence="3" key="1">
    <citation type="journal article" date="2013" name="Nature">
        <title>Pan genome of the phytoplankton Emiliania underpins its global distribution.</title>
        <authorList>
            <person name="Read B.A."/>
            <person name="Kegel J."/>
            <person name="Klute M.J."/>
            <person name="Kuo A."/>
            <person name="Lefebvre S.C."/>
            <person name="Maumus F."/>
            <person name="Mayer C."/>
            <person name="Miller J."/>
            <person name="Monier A."/>
            <person name="Salamov A."/>
            <person name="Young J."/>
            <person name="Aguilar M."/>
            <person name="Claverie J.M."/>
            <person name="Frickenhaus S."/>
            <person name="Gonzalez K."/>
            <person name="Herman E.K."/>
            <person name="Lin Y.C."/>
            <person name="Napier J."/>
            <person name="Ogata H."/>
            <person name="Sarno A.F."/>
            <person name="Shmutz J."/>
            <person name="Schroeder D."/>
            <person name="de Vargas C."/>
            <person name="Verret F."/>
            <person name="von Dassow P."/>
            <person name="Valentin K."/>
            <person name="Van de Peer Y."/>
            <person name="Wheeler G."/>
            <person name="Dacks J.B."/>
            <person name="Delwiche C.F."/>
            <person name="Dyhrman S.T."/>
            <person name="Glockner G."/>
            <person name="John U."/>
            <person name="Richards T."/>
            <person name="Worden A.Z."/>
            <person name="Zhang X."/>
            <person name="Grigoriev I.V."/>
            <person name="Allen A.E."/>
            <person name="Bidle K."/>
            <person name="Borodovsky M."/>
            <person name="Bowler C."/>
            <person name="Brownlee C."/>
            <person name="Cock J.M."/>
            <person name="Elias M."/>
            <person name="Gladyshev V.N."/>
            <person name="Groth M."/>
            <person name="Guda C."/>
            <person name="Hadaegh A."/>
            <person name="Iglesias-Rodriguez M.D."/>
            <person name="Jenkins J."/>
            <person name="Jones B.M."/>
            <person name="Lawson T."/>
            <person name="Leese F."/>
            <person name="Lindquist E."/>
            <person name="Lobanov A."/>
            <person name="Lomsadze A."/>
            <person name="Malik S.B."/>
            <person name="Marsh M.E."/>
            <person name="Mackinder L."/>
            <person name="Mock T."/>
            <person name="Mueller-Roeber B."/>
            <person name="Pagarete A."/>
            <person name="Parker M."/>
            <person name="Probert I."/>
            <person name="Quesneville H."/>
            <person name="Raines C."/>
            <person name="Rensing S.A."/>
            <person name="Riano-Pachon D.M."/>
            <person name="Richier S."/>
            <person name="Rokitta S."/>
            <person name="Shiraiwa Y."/>
            <person name="Soanes D.M."/>
            <person name="van der Giezen M."/>
            <person name="Wahlund T.M."/>
            <person name="Williams B."/>
            <person name="Wilson W."/>
            <person name="Wolfe G."/>
            <person name="Wurch L.L."/>
        </authorList>
    </citation>
    <scope>NUCLEOTIDE SEQUENCE</scope>
</reference>
<proteinExistence type="predicted"/>
<keyword evidence="3" id="KW-1185">Reference proteome</keyword>
<reference evidence="2" key="2">
    <citation type="submission" date="2024-10" db="UniProtKB">
        <authorList>
            <consortium name="EnsemblProtists"/>
        </authorList>
    </citation>
    <scope>IDENTIFICATION</scope>
</reference>
<organism evidence="2 3">
    <name type="scientific">Emiliania huxleyi (strain CCMP1516)</name>
    <dbReference type="NCBI Taxonomy" id="280463"/>
    <lineage>
        <taxon>Eukaryota</taxon>
        <taxon>Haptista</taxon>
        <taxon>Haptophyta</taxon>
        <taxon>Prymnesiophyceae</taxon>
        <taxon>Isochrysidales</taxon>
        <taxon>Noelaerhabdaceae</taxon>
        <taxon>Emiliania</taxon>
    </lineage>
</organism>
<sequence>MVRPSASVYTYLPEPPGWRAHPPGRLPSDATDPCWSLDPAPPAEGSRPLAIVEVVDYDLFVLGTSRVIELDPVGVLAERLGDEAVQRVRRALRESRTYPSLSDLSDALLLAIFGERGPSGWLFEAIVSPHVYATRTLWDTRLLGRRKQLKTYRGREVELDTSPDLACCNMDVLHPVSRPLSDARRHWTERRDPSRLAVGHRRRGHGDQAASKPARLGGDAQPERDRGSGAPPSRDGASGSGPGGREGAGSGGTTRHFRLQPQPSGEPFLLEEDAVTALHNGFRDAWLAMEAAGHASQRETLLRALSWYCDENAWRPPLDCIRQLLHSGAVSKEQALELAAEMRALTGVGGEAYASDGEEPAGARPSPRRGCEEALAPADDRASPPPPTGAAAAPPPARNTLGRVPFAAGDVVWLRSELTPRAMLVLGHTAWEGGGARSWLRLKALPTAEGGSNGGSSAAGVLPRLPEPEELTADEAAPVEYVASFDQLRDVGLGPVLPAPGGADEGGAGPVEPEQPLVPPRRNNVELMRKAWEAKGGADAEDCRRQEAAARGDEARMEQPAASAGGEAGCIPHGVVLHSGCAAGSGGSFVTAPTAATVGSAGSGSKRNWVADANSVGSEIARHHRAERRQREAAAPGAVVVPASHRAAVLEGLRRVLGKEGGDPEEWWERNGTGGPFPFEVELAGPL</sequence>
<evidence type="ECO:0000313" key="2">
    <source>
        <dbReference type="EnsemblProtists" id="EOD23605"/>
    </source>
</evidence>
<evidence type="ECO:0000313" key="3">
    <source>
        <dbReference type="Proteomes" id="UP000013827"/>
    </source>
</evidence>
<feature type="region of interest" description="Disordered" evidence="1">
    <location>
        <begin position="184"/>
        <end position="265"/>
    </location>
</feature>
<dbReference type="HOGENOM" id="CLU_360745_0_0_1"/>
<accession>A0A0D3JJC0</accession>
<feature type="compositionally biased region" description="Basic and acidic residues" evidence="1">
    <location>
        <begin position="184"/>
        <end position="194"/>
    </location>
</feature>
<feature type="compositionally biased region" description="Low complexity" evidence="1">
    <location>
        <begin position="228"/>
        <end position="237"/>
    </location>
</feature>
<feature type="region of interest" description="Disordered" evidence="1">
    <location>
        <begin position="497"/>
        <end position="520"/>
    </location>
</feature>
<protein>
    <submittedName>
        <fullName evidence="2">Uncharacterized protein</fullName>
    </submittedName>
</protein>
<dbReference type="EnsemblProtists" id="EOD23605">
    <property type="protein sequence ID" value="EOD23605"/>
    <property type="gene ID" value="EMIHUDRAFT_116342"/>
</dbReference>
<dbReference type="RefSeq" id="XP_005776034.1">
    <property type="nucleotide sequence ID" value="XM_005775977.1"/>
</dbReference>
<dbReference type="AlphaFoldDB" id="A0A0D3JJC0"/>
<feature type="compositionally biased region" description="Pro residues" evidence="1">
    <location>
        <begin position="383"/>
        <end position="397"/>
    </location>
</feature>
<feature type="region of interest" description="Disordered" evidence="1">
    <location>
        <begin position="351"/>
        <end position="401"/>
    </location>
</feature>
<dbReference type="KEGG" id="ehx:EMIHUDRAFT_116342"/>
<evidence type="ECO:0000256" key="1">
    <source>
        <dbReference type="SAM" id="MobiDB-lite"/>
    </source>
</evidence>
<feature type="compositionally biased region" description="Gly residues" evidence="1">
    <location>
        <begin position="238"/>
        <end position="252"/>
    </location>
</feature>